<name>Q6IJQ9_DROME</name>
<reference evidence="1" key="1">
    <citation type="journal article" date="2003" name="Genome Biol.">
        <title>An integrated gene annotation and transcriptional profiling approach towards the full gene content of the Drosophila genome.</title>
        <authorList>
            <person name="Hild M."/>
            <person name="Beckmann B."/>
            <person name="Haas S.A."/>
            <person name="Koch B."/>
            <person name="Solovyev V."/>
            <person name="Busold C."/>
            <person name="Fellenberg K."/>
            <person name="Boutros M."/>
            <person name="Vingron M."/>
            <person name="Sauer F."/>
            <person name="Hoheisel J.D."/>
            <person name="Paro R."/>
        </authorList>
    </citation>
    <scope>NUCLEOTIDE SEQUENCE</scope>
</reference>
<evidence type="ECO:0000313" key="1">
    <source>
        <dbReference type="EMBL" id="DAA04163.1"/>
    </source>
</evidence>
<accession>Q6IJQ9</accession>
<sequence>MKRMMMLMASLGRIPCKQLNPEVVVIEVVHLDEKLGQNFDAIWRLQLQNCHSLSTQSLIRGLSFASDCHSYDELVAATKPKSFARPKSKFQAKNNPHKCSANWSGGFGSKKPSATTNVWLRNYAREIHRTPGDSCFNVARAVEGFKWHSLNHGFEVRFGAIWESPSTIT</sequence>
<organism evidence="1">
    <name type="scientific">Drosophila melanogaster</name>
    <name type="common">Fruit fly</name>
    <dbReference type="NCBI Taxonomy" id="7227"/>
    <lineage>
        <taxon>Eukaryota</taxon>
        <taxon>Metazoa</taxon>
        <taxon>Ecdysozoa</taxon>
        <taxon>Arthropoda</taxon>
        <taxon>Hexapoda</taxon>
        <taxon>Insecta</taxon>
        <taxon>Pterygota</taxon>
        <taxon>Neoptera</taxon>
        <taxon>Endopterygota</taxon>
        <taxon>Diptera</taxon>
        <taxon>Brachycera</taxon>
        <taxon>Muscomorpha</taxon>
        <taxon>Ephydroidea</taxon>
        <taxon>Drosophilidae</taxon>
        <taxon>Drosophila</taxon>
        <taxon>Sophophora</taxon>
    </lineage>
</organism>
<gene>
    <name evidence="1" type="ORF">HDC14429</name>
</gene>
<dbReference type="EMBL" id="BK002657">
    <property type="protein sequence ID" value="DAA04163.1"/>
    <property type="molecule type" value="Genomic_DNA"/>
</dbReference>
<proteinExistence type="predicted"/>
<dbReference type="AlphaFoldDB" id="Q6IJQ9"/>
<protein>
    <submittedName>
        <fullName evidence="1">HDC14429</fullName>
    </submittedName>
</protein>